<dbReference type="InterPro" id="IPR036259">
    <property type="entry name" value="MFS_trans_sf"/>
</dbReference>
<evidence type="ECO:0000256" key="6">
    <source>
        <dbReference type="ARBA" id="ARBA00023136"/>
    </source>
</evidence>
<dbReference type="SUPFAM" id="SSF103473">
    <property type="entry name" value="MFS general substrate transporter"/>
    <property type="match status" value="1"/>
</dbReference>
<reference evidence="10" key="2">
    <citation type="submission" date="2010-03" db="EMBL/GenBank/DDBJ databases">
        <title>The genome sequence of Coccidioides posadasii strain Silveira.</title>
        <authorList>
            <consortium name="The Broad Institute Genome Sequencing Center for Infectious Disease"/>
            <person name="Neafsey D."/>
            <person name="Orbach M."/>
            <person name="Henn M.R."/>
            <person name="Cole G.T."/>
            <person name="Galgiani J."/>
            <person name="Gardner M.J."/>
            <person name="Kirkland T.N."/>
            <person name="Taylor J.W."/>
            <person name="Young S.K."/>
            <person name="Zeng Q."/>
            <person name="Koehrsen M."/>
            <person name="Alvarado L."/>
            <person name="Berlin A."/>
            <person name="Borenstein D."/>
            <person name="Chapman S.B."/>
            <person name="Chen Z."/>
            <person name="Engels R."/>
            <person name="Freedman E."/>
            <person name="Gellesch M."/>
            <person name="Goldberg J."/>
            <person name="Griggs A."/>
            <person name="Gujja S."/>
            <person name="Heilman E."/>
            <person name="Heiman D."/>
            <person name="Howarth C."/>
            <person name="Jen D."/>
            <person name="Larson L."/>
            <person name="Mehta T."/>
            <person name="Neiman D."/>
            <person name="Park D."/>
            <person name="Pearson M."/>
            <person name="Richards J."/>
            <person name="Roberts A."/>
            <person name="Saif S."/>
            <person name="Shea T."/>
            <person name="Shenoy N."/>
            <person name="Sisk P."/>
            <person name="Stolte C."/>
            <person name="Sykes S."/>
            <person name="Walk T."/>
            <person name="White J."/>
            <person name="Yandava C."/>
            <person name="Haas B."/>
            <person name="Nusbaum C."/>
            <person name="Birren B."/>
        </authorList>
    </citation>
    <scope>NUCLEOTIDE SEQUENCE [LARGE SCALE GENOMIC DNA]</scope>
    <source>
        <strain evidence="10">RMSCC 757 / Silveira</strain>
    </source>
</reference>
<dbReference type="VEuPathDB" id="FungiDB:D8B26_001365"/>
<comment type="similarity">
    <text evidence="2 7">Belongs to the ferroportin (FP) (TC 2.A.100) family. SLC40A subfamily.</text>
</comment>
<evidence type="ECO:0000256" key="3">
    <source>
        <dbReference type="ARBA" id="ARBA00022448"/>
    </source>
</evidence>
<keyword evidence="7" id="KW-0406">Ion transport</keyword>
<evidence type="ECO:0000256" key="8">
    <source>
        <dbReference type="SAM" id="MobiDB-lite"/>
    </source>
</evidence>
<sequence length="510" mass="56314">MELYISMMNSNSSDSVSAEAPLLSGSDGSEGPGKDISPSVERRLYISHFLSTCNSRVFEFGAVLYLASIFPNTLLPMSVYALARGASAIVFSPAIGHYIDTGERLQVVRLSRIAVAASCVVFWILATEETSGSASKSWLMALLTVLACVEKLCAIMNLISVERDWVAHRNGTSTHESMLICNHNRLLSLLRVVSHPLNAQMRRIDLICKLAGPFFIALIDGVSTQVAILVNLGMNLLSISVEYYAIAKVYQMVPALHAPNRSTVEDTGASDAQRGRRCLRARLTVLRDLKFYFRHRAFLPSFSCALLYFTVLSFSGQMVTYLLSIGYNSFHIGIARTVSVAFEISATWIAPAVMSKIGPIRAGIWFLSWQMLSLAAAASGFWEIRSEIMAATCLVCGSISSRVGLWGFDLSAQIIVQEEVEPDHRGSFSSMEASWQSTFELCSYATTIIFSRPEQFQWPVLMSCVAVFTGGGLYTMFVRSRRGHLFHLPQCIEPKRRGSVPPGLRYERLA</sequence>
<evidence type="ECO:0000256" key="5">
    <source>
        <dbReference type="ARBA" id="ARBA00022989"/>
    </source>
</evidence>
<protein>
    <recommendedName>
        <fullName evidence="7">Solute carrier family 40 member</fullName>
    </recommendedName>
</protein>
<dbReference type="CDD" id="cd17480">
    <property type="entry name" value="MFS_SLC40A1_like"/>
    <property type="match status" value="1"/>
</dbReference>
<comment type="function">
    <text evidence="7">May be involved in iron transport and iron homeostasis.</text>
</comment>
<feature type="compositionally biased region" description="Low complexity" evidence="8">
    <location>
        <begin position="8"/>
        <end position="17"/>
    </location>
</feature>
<evidence type="ECO:0000313" key="10">
    <source>
        <dbReference type="Proteomes" id="UP000002497"/>
    </source>
</evidence>
<feature type="transmembrane region" description="Helical" evidence="7">
    <location>
        <begin position="297"/>
        <end position="323"/>
    </location>
</feature>
<comment type="caution">
    <text evidence="7">Lacks conserved residue(s) required for the propagation of feature annotation.</text>
</comment>
<proteinExistence type="inferred from homology"/>
<dbReference type="EMBL" id="GL636496">
    <property type="protein sequence ID" value="EFW16644.1"/>
    <property type="molecule type" value="Genomic_DNA"/>
</dbReference>
<dbReference type="STRING" id="443226.E9D9R2"/>
<feature type="transmembrane region" description="Helical" evidence="7">
    <location>
        <begin position="138"/>
        <end position="159"/>
    </location>
</feature>
<dbReference type="PANTHER" id="PTHR11660:SF57">
    <property type="entry name" value="SOLUTE CARRIER FAMILY 40 MEMBER"/>
    <property type="match status" value="1"/>
</dbReference>
<dbReference type="InterPro" id="IPR009716">
    <property type="entry name" value="Ferroportin-1"/>
</dbReference>
<feature type="transmembrane region" description="Helical" evidence="7">
    <location>
        <begin position="362"/>
        <end position="382"/>
    </location>
</feature>
<name>E9D9R2_COCPS</name>
<evidence type="ECO:0000256" key="4">
    <source>
        <dbReference type="ARBA" id="ARBA00022692"/>
    </source>
</evidence>
<dbReference type="PANTHER" id="PTHR11660">
    <property type="entry name" value="SOLUTE CARRIER FAMILY 40 MEMBER"/>
    <property type="match status" value="1"/>
</dbReference>
<keyword evidence="4 7" id="KW-0812">Transmembrane</keyword>
<gene>
    <name evidence="9" type="ORF">CPSG_06602</name>
</gene>
<evidence type="ECO:0000256" key="2">
    <source>
        <dbReference type="ARBA" id="ARBA00006279"/>
    </source>
</evidence>
<dbReference type="AlphaFoldDB" id="E9D9R2"/>
<feature type="region of interest" description="Disordered" evidence="8">
    <location>
        <begin position="8"/>
        <end position="34"/>
    </location>
</feature>
<keyword evidence="6 7" id="KW-0472">Membrane</keyword>
<feature type="transmembrane region" description="Helical" evidence="7">
    <location>
        <begin position="110"/>
        <end position="126"/>
    </location>
</feature>
<reference evidence="10" key="1">
    <citation type="journal article" date="2010" name="Genome Res.">
        <title>Population genomic sequencing of Coccidioides fungi reveals recent hybridization and transposon control.</title>
        <authorList>
            <person name="Neafsey D.E."/>
            <person name="Barker B.M."/>
            <person name="Sharpton T.J."/>
            <person name="Stajich J.E."/>
            <person name="Park D.J."/>
            <person name="Whiston E."/>
            <person name="Hung C.-Y."/>
            <person name="McMahan C."/>
            <person name="White J."/>
            <person name="Sykes S."/>
            <person name="Heiman D."/>
            <person name="Young S."/>
            <person name="Zeng Q."/>
            <person name="Abouelleil A."/>
            <person name="Aftuck L."/>
            <person name="Bessette D."/>
            <person name="Brown A."/>
            <person name="FitzGerald M."/>
            <person name="Lui A."/>
            <person name="Macdonald J.P."/>
            <person name="Priest M."/>
            <person name="Orbach M.J."/>
            <person name="Galgiani J.N."/>
            <person name="Kirkland T.N."/>
            <person name="Cole G.T."/>
            <person name="Birren B.W."/>
            <person name="Henn M.R."/>
            <person name="Taylor J.W."/>
            <person name="Rounsley S.D."/>
        </authorList>
    </citation>
    <scope>NUCLEOTIDE SEQUENCE [LARGE SCALE GENOMIC DNA]</scope>
    <source>
        <strain evidence="10">RMSCC 757 / Silveira</strain>
    </source>
</reference>
<comment type="subcellular location">
    <subcellularLocation>
        <location evidence="1 7">Membrane</location>
        <topology evidence="1 7">Multi-pass membrane protein</topology>
    </subcellularLocation>
</comment>
<organism evidence="10">
    <name type="scientific">Coccidioides posadasii (strain RMSCC 757 / Silveira)</name>
    <name type="common">Valley fever fungus</name>
    <dbReference type="NCBI Taxonomy" id="443226"/>
    <lineage>
        <taxon>Eukaryota</taxon>
        <taxon>Fungi</taxon>
        <taxon>Dikarya</taxon>
        <taxon>Ascomycota</taxon>
        <taxon>Pezizomycotina</taxon>
        <taxon>Eurotiomycetes</taxon>
        <taxon>Eurotiomycetidae</taxon>
        <taxon>Onygenales</taxon>
        <taxon>Onygenaceae</taxon>
        <taxon>Coccidioides</taxon>
    </lineage>
</organism>
<keyword evidence="5 7" id="KW-1133">Transmembrane helix</keyword>
<dbReference type="GO" id="GO:0016020">
    <property type="term" value="C:membrane"/>
    <property type="evidence" value="ECO:0007669"/>
    <property type="project" value="UniProtKB-SubCell"/>
</dbReference>
<keyword evidence="3 7" id="KW-0813">Transport</keyword>
<dbReference type="OMA" id="VAMGHVM"/>
<evidence type="ECO:0000256" key="7">
    <source>
        <dbReference type="RuleBase" id="RU365065"/>
    </source>
</evidence>
<evidence type="ECO:0000313" key="9">
    <source>
        <dbReference type="EMBL" id="EFW16644.1"/>
    </source>
</evidence>
<evidence type="ECO:0000256" key="1">
    <source>
        <dbReference type="ARBA" id="ARBA00004141"/>
    </source>
</evidence>
<feature type="transmembrane region" description="Helical" evidence="7">
    <location>
        <begin position="456"/>
        <end position="477"/>
    </location>
</feature>
<dbReference type="HOGENOM" id="CLU_020370_5_0_1"/>
<dbReference type="GO" id="GO:0005381">
    <property type="term" value="F:iron ion transmembrane transporter activity"/>
    <property type="evidence" value="ECO:0007669"/>
    <property type="project" value="UniProtKB-UniRule"/>
</dbReference>
<dbReference type="Pfam" id="PF06963">
    <property type="entry name" value="FPN1"/>
    <property type="match status" value="1"/>
</dbReference>
<dbReference type="OrthoDB" id="648861at2759"/>
<dbReference type="VEuPathDB" id="FungiDB:CPSG_06602"/>
<accession>E9D9R2</accession>
<dbReference type="Proteomes" id="UP000002497">
    <property type="component" value="Unassembled WGS sequence"/>
</dbReference>
<keyword evidence="10" id="KW-1185">Reference proteome</keyword>